<keyword evidence="6" id="KW-0378">Hydrolase</keyword>
<evidence type="ECO:0000313" key="7">
    <source>
        <dbReference type="Proteomes" id="UP000006062"/>
    </source>
</evidence>
<dbReference type="Proteomes" id="UP000006062">
    <property type="component" value="Chromosome"/>
</dbReference>
<organism evidence="6 7">
    <name type="scientific">Thiocystis violascens (strain ATCC 17096 / DSM 198 / 6111)</name>
    <name type="common">Chromatium violascens</name>
    <dbReference type="NCBI Taxonomy" id="765911"/>
    <lineage>
        <taxon>Bacteria</taxon>
        <taxon>Pseudomonadati</taxon>
        <taxon>Pseudomonadota</taxon>
        <taxon>Gammaproteobacteria</taxon>
        <taxon>Chromatiales</taxon>
        <taxon>Chromatiaceae</taxon>
        <taxon>Thiocystis</taxon>
    </lineage>
</organism>
<feature type="domain" description="Type I restriction modification DNA specificity" evidence="5">
    <location>
        <begin position="16"/>
        <end position="191"/>
    </location>
</feature>
<keyword evidence="4" id="KW-0175">Coiled coil</keyword>
<dbReference type="KEGG" id="tvi:Thivi_0590"/>
<proteinExistence type="inferred from homology"/>
<dbReference type="InterPro" id="IPR044946">
    <property type="entry name" value="Restrct_endonuc_typeI_TRD_sf"/>
</dbReference>
<dbReference type="Pfam" id="PF01420">
    <property type="entry name" value="Methylase_S"/>
    <property type="match status" value="1"/>
</dbReference>
<dbReference type="HOGENOM" id="CLU_021095_2_3_6"/>
<dbReference type="Gene3D" id="1.10.287.1120">
    <property type="entry name" value="Bipartite methylase S protein"/>
    <property type="match status" value="1"/>
</dbReference>
<dbReference type="PANTHER" id="PTHR30408">
    <property type="entry name" value="TYPE-1 RESTRICTION ENZYME ECOKI SPECIFICITY PROTEIN"/>
    <property type="match status" value="1"/>
</dbReference>
<evidence type="ECO:0000256" key="2">
    <source>
        <dbReference type="ARBA" id="ARBA00022747"/>
    </source>
</evidence>
<evidence type="ECO:0000259" key="5">
    <source>
        <dbReference type="Pfam" id="PF01420"/>
    </source>
</evidence>
<dbReference type="GO" id="GO:0003677">
    <property type="term" value="F:DNA binding"/>
    <property type="evidence" value="ECO:0007669"/>
    <property type="project" value="UniProtKB-KW"/>
</dbReference>
<dbReference type="AlphaFoldDB" id="I3Y6N0"/>
<reference evidence="6 7" key="1">
    <citation type="submission" date="2012-06" db="EMBL/GenBank/DDBJ databases">
        <title>Complete sequence of Thiocystis violascens DSM 198.</title>
        <authorList>
            <consortium name="US DOE Joint Genome Institute"/>
            <person name="Lucas S."/>
            <person name="Han J."/>
            <person name="Lapidus A."/>
            <person name="Cheng J.-F."/>
            <person name="Goodwin L."/>
            <person name="Pitluck S."/>
            <person name="Peters L."/>
            <person name="Ovchinnikova G."/>
            <person name="Teshima H."/>
            <person name="Detter J.C."/>
            <person name="Han C."/>
            <person name="Tapia R."/>
            <person name="Land M."/>
            <person name="Hauser L."/>
            <person name="Kyrpides N."/>
            <person name="Ivanova N."/>
            <person name="Pagani I."/>
            <person name="Vogl K."/>
            <person name="Liu Z."/>
            <person name="Frigaard N.-U."/>
            <person name="Bryant D."/>
            <person name="Woyke T."/>
        </authorList>
    </citation>
    <scope>NUCLEOTIDE SEQUENCE [LARGE SCALE GENOMIC DNA]</scope>
    <source>
        <strain evidence="7">ATCC 17096 / DSM 198 / 6111</strain>
    </source>
</reference>
<keyword evidence="6" id="KW-0255">Endonuclease</keyword>
<dbReference type="CDD" id="cd17282">
    <property type="entry name" value="RMtype1_S_Eco16444ORF1681_TRD1-CR1_like"/>
    <property type="match status" value="1"/>
</dbReference>
<comment type="similarity">
    <text evidence="1">Belongs to the type-I restriction system S methylase family.</text>
</comment>
<dbReference type="GO" id="GO:0009307">
    <property type="term" value="P:DNA restriction-modification system"/>
    <property type="evidence" value="ECO:0007669"/>
    <property type="project" value="UniProtKB-KW"/>
</dbReference>
<dbReference type="InterPro" id="IPR000055">
    <property type="entry name" value="Restrct_endonuc_typeI_TRD"/>
</dbReference>
<dbReference type="SUPFAM" id="SSF116734">
    <property type="entry name" value="DNA methylase specificity domain"/>
    <property type="match status" value="2"/>
</dbReference>
<dbReference type="REBASE" id="49007">
    <property type="entry name" value="S.Tvi198ORF587P"/>
</dbReference>
<keyword evidence="6" id="KW-0540">Nuclease</keyword>
<sequence length="430" mass="49123">MGCCGDFGDMSGLGREWRECKLDDLGSVGRGKSRHRPRNDTSLYGGKYPFVQTGDVKEAEFRLTKYSQTYNEKGLAQSKLWEPGTLCITIAANIADTAILGIPACFPDSVVGFVADQNKADVRFIKYSIDTLKLEMQGASRGTTQDNLSVDKLITFNFRVPPLPIQHRIADILSAYDDLIENNQRRIQILENMARSLYREWFVEFRFPGHENVKFVDSPLGKIPEGWEIGPMESVCDRITDGAHHSPKTQELGYPMASVKDMHDWGINIESCRKISEEDFKELERNDSTMRKNDVLIAKDGSYLKHCFVVEEDMQVALLSSIAILRPNHRFKPHLLAIMLRDPDVKLRMKGYVSGAALPRIILKEFRHFNILMPPINLQEHWSRLCEPMLEMCWRLIAKNQNLRRTRDLLLPRLLSGQLDVSTLPEETIP</sequence>
<dbReference type="EMBL" id="CP003154">
    <property type="protein sequence ID" value="AFL72648.1"/>
    <property type="molecule type" value="Genomic_DNA"/>
</dbReference>
<keyword evidence="2" id="KW-0680">Restriction system</keyword>
<accession>I3Y6N0</accession>
<protein>
    <submittedName>
        <fullName evidence="6">Restriction endonuclease S subunit</fullName>
    </submittedName>
</protein>
<evidence type="ECO:0000256" key="3">
    <source>
        <dbReference type="ARBA" id="ARBA00023125"/>
    </source>
</evidence>
<dbReference type="GO" id="GO:0004519">
    <property type="term" value="F:endonuclease activity"/>
    <property type="evidence" value="ECO:0007669"/>
    <property type="project" value="UniProtKB-KW"/>
</dbReference>
<evidence type="ECO:0000256" key="1">
    <source>
        <dbReference type="ARBA" id="ARBA00010923"/>
    </source>
</evidence>
<name>I3Y6N0_THIV6</name>
<gene>
    <name evidence="6" type="ordered locus">Thivi_0590</name>
</gene>
<keyword evidence="7" id="KW-1185">Reference proteome</keyword>
<dbReference type="PANTHER" id="PTHR30408:SF12">
    <property type="entry name" value="TYPE I RESTRICTION ENZYME MJAVIII SPECIFICITY SUBUNIT"/>
    <property type="match status" value="1"/>
</dbReference>
<keyword evidence="3" id="KW-0238">DNA-binding</keyword>
<evidence type="ECO:0000256" key="4">
    <source>
        <dbReference type="SAM" id="Coils"/>
    </source>
</evidence>
<feature type="coiled-coil region" evidence="4">
    <location>
        <begin position="173"/>
        <end position="200"/>
    </location>
</feature>
<dbReference type="STRING" id="765911.Thivi_0590"/>
<dbReference type="InterPro" id="IPR052021">
    <property type="entry name" value="Type-I_RS_S_subunit"/>
</dbReference>
<dbReference type="Gene3D" id="3.90.220.20">
    <property type="entry name" value="DNA methylase specificity domains"/>
    <property type="match status" value="2"/>
</dbReference>
<dbReference type="eggNOG" id="COG0732">
    <property type="taxonomic scope" value="Bacteria"/>
</dbReference>
<evidence type="ECO:0000313" key="6">
    <source>
        <dbReference type="EMBL" id="AFL72648.1"/>
    </source>
</evidence>